<accession>A0ABQ2KSZ4</accession>
<evidence type="ECO:0000313" key="1">
    <source>
        <dbReference type="EMBL" id="GGN91314.1"/>
    </source>
</evidence>
<evidence type="ECO:0000313" key="2">
    <source>
        <dbReference type="Proteomes" id="UP000606653"/>
    </source>
</evidence>
<proteinExistence type="predicted"/>
<dbReference type="EMBL" id="BMLN01000001">
    <property type="protein sequence ID" value="GGN91314.1"/>
    <property type="molecule type" value="Genomic_DNA"/>
</dbReference>
<protein>
    <submittedName>
        <fullName evidence="1">Uncharacterized protein</fullName>
    </submittedName>
</protein>
<sequence>MNVSFKGLKVRERYKLIPAVELPANKENNGKGENHDFCKVRKMESVPEVLSDYGVDCADQRNYVYRSGDKWRL</sequence>
<gene>
    <name evidence="1" type="ORF">GCM10010969_02870</name>
</gene>
<organism evidence="1 2">
    <name type="scientific">Saccharibacillus kuerlensis</name>
    <dbReference type="NCBI Taxonomy" id="459527"/>
    <lineage>
        <taxon>Bacteria</taxon>
        <taxon>Bacillati</taxon>
        <taxon>Bacillota</taxon>
        <taxon>Bacilli</taxon>
        <taxon>Bacillales</taxon>
        <taxon>Paenibacillaceae</taxon>
        <taxon>Saccharibacillus</taxon>
    </lineage>
</organism>
<name>A0ABQ2KSZ4_9BACL</name>
<dbReference type="Proteomes" id="UP000606653">
    <property type="component" value="Unassembled WGS sequence"/>
</dbReference>
<keyword evidence="2" id="KW-1185">Reference proteome</keyword>
<reference evidence="2" key="1">
    <citation type="journal article" date="2019" name="Int. J. Syst. Evol. Microbiol.">
        <title>The Global Catalogue of Microorganisms (GCM) 10K type strain sequencing project: providing services to taxonomists for standard genome sequencing and annotation.</title>
        <authorList>
            <consortium name="The Broad Institute Genomics Platform"/>
            <consortium name="The Broad Institute Genome Sequencing Center for Infectious Disease"/>
            <person name="Wu L."/>
            <person name="Ma J."/>
        </authorList>
    </citation>
    <scope>NUCLEOTIDE SEQUENCE [LARGE SCALE GENOMIC DNA]</scope>
    <source>
        <strain evidence="2">CGMCC 1.6964</strain>
    </source>
</reference>
<comment type="caution">
    <text evidence="1">The sequence shown here is derived from an EMBL/GenBank/DDBJ whole genome shotgun (WGS) entry which is preliminary data.</text>
</comment>